<accession>A0A2P2QHI8</accession>
<reference evidence="1" key="1">
    <citation type="submission" date="2018-02" db="EMBL/GenBank/DDBJ databases">
        <title>Rhizophora mucronata_Transcriptome.</title>
        <authorList>
            <person name="Meera S.P."/>
            <person name="Sreeshan A."/>
            <person name="Augustine A."/>
        </authorList>
    </citation>
    <scope>NUCLEOTIDE SEQUENCE</scope>
    <source>
        <tissue evidence="1">Leaf</tissue>
    </source>
</reference>
<dbReference type="EMBL" id="GGEC01085988">
    <property type="protein sequence ID" value="MBX66472.1"/>
    <property type="molecule type" value="Transcribed_RNA"/>
</dbReference>
<sequence>MLRMIREFQEWRRRLITKENNL</sequence>
<organism evidence="1">
    <name type="scientific">Rhizophora mucronata</name>
    <name type="common">Asiatic mangrove</name>
    <dbReference type="NCBI Taxonomy" id="61149"/>
    <lineage>
        <taxon>Eukaryota</taxon>
        <taxon>Viridiplantae</taxon>
        <taxon>Streptophyta</taxon>
        <taxon>Embryophyta</taxon>
        <taxon>Tracheophyta</taxon>
        <taxon>Spermatophyta</taxon>
        <taxon>Magnoliopsida</taxon>
        <taxon>eudicotyledons</taxon>
        <taxon>Gunneridae</taxon>
        <taxon>Pentapetalae</taxon>
        <taxon>rosids</taxon>
        <taxon>fabids</taxon>
        <taxon>Malpighiales</taxon>
        <taxon>Rhizophoraceae</taxon>
        <taxon>Rhizophora</taxon>
    </lineage>
</organism>
<protein>
    <submittedName>
        <fullName evidence="1">Uncharacterized protein</fullName>
    </submittedName>
</protein>
<proteinExistence type="predicted"/>
<evidence type="ECO:0000313" key="1">
    <source>
        <dbReference type="EMBL" id="MBX66472.1"/>
    </source>
</evidence>
<name>A0A2P2QHI8_RHIMU</name>
<dbReference type="AlphaFoldDB" id="A0A2P2QHI8"/>